<protein>
    <recommendedName>
        <fullName evidence="3">Protein kinase domain-containing protein</fullName>
    </recommendedName>
</protein>
<keyword evidence="2" id="KW-1133">Transmembrane helix</keyword>
<comment type="caution">
    <text evidence="4">The sequence shown here is derived from an EMBL/GenBank/DDBJ whole genome shotgun (WGS) entry which is preliminary data.</text>
</comment>
<evidence type="ECO:0000256" key="1">
    <source>
        <dbReference type="SAM" id="MobiDB-lite"/>
    </source>
</evidence>
<dbReference type="SUPFAM" id="SSF56112">
    <property type="entry name" value="Protein kinase-like (PK-like)"/>
    <property type="match status" value="1"/>
</dbReference>
<dbReference type="EMBL" id="CAKKTJ010000180">
    <property type="protein sequence ID" value="CAH0477616.1"/>
    <property type="molecule type" value="Genomic_DNA"/>
</dbReference>
<evidence type="ECO:0000256" key="2">
    <source>
        <dbReference type="SAM" id="Phobius"/>
    </source>
</evidence>
<dbReference type="Pfam" id="PF07714">
    <property type="entry name" value="PK_Tyr_Ser-Thr"/>
    <property type="match status" value="1"/>
</dbReference>
<feature type="transmembrane region" description="Helical" evidence="2">
    <location>
        <begin position="243"/>
        <end position="266"/>
    </location>
</feature>
<dbReference type="GO" id="GO:0004674">
    <property type="term" value="F:protein serine/threonine kinase activity"/>
    <property type="evidence" value="ECO:0007669"/>
    <property type="project" value="TreeGrafter"/>
</dbReference>
<evidence type="ECO:0000313" key="5">
    <source>
        <dbReference type="Proteomes" id="UP001160483"/>
    </source>
</evidence>
<dbReference type="Gene3D" id="1.10.510.10">
    <property type="entry name" value="Transferase(Phosphotransferase) domain 1"/>
    <property type="match status" value="1"/>
</dbReference>
<accession>A0AAU9L1B0</accession>
<dbReference type="InterPro" id="IPR032675">
    <property type="entry name" value="LRR_dom_sf"/>
</dbReference>
<sequence>MTTKATKMYSLNVPLCLVSLENDECLALDQMIGTNTTTTTAWRVTLEATRTYNIETLELSSCIQTLELQGNKTRIQFNTSSLWIGEQLTTLVLSGLDLSNIALLQLPTSLKTLHITDCVLNKLPVKWLLSQLQLETLVLVNNNVMDTTRTLTELSDEQFKLLSSRVSGYLALESRVEVDQITACVKEKGGSVQKIGTWSVCVIPDDAAVIARRLLLFASIESDDTSLASSGSGLNDDQDTSTLVMASFALPFIYCLYKIGLFIFFARTRNRHCSENGGAIGRVTRDDTKNVTTATTCDSDGNRPTVNDSSASSQHSSSSRVHRKQDEHQSNSDNAGFWVNEELQPWRLDFQQLKMLRRRHDSNMVVAKFMALKEDQGPRLSSSSITRNKLNRELKRQASFSHPRVVTFVGVAWSRETHLIAVTEYMAQGDLRQWLHRTAGAQSGKWSVLKVQMLLDVNRALLYLHSMNPCRMHGNCNSRNVLFDQSLRAKLSDFGVDGPESLTEQELMSYSAVGSGRWISPEALLGCETSASYPDASDVYSFGILVAEMDSHELPFSDLMQANRSAVPETDILQLIARGALSPTLSSSCPTSVVKLVSACTSYKPKDRPSSTQVQQQLLHILEDFQEFESKTTARISVGAPC</sequence>
<dbReference type="PROSITE" id="PS50011">
    <property type="entry name" value="PROTEIN_KINASE_DOM"/>
    <property type="match status" value="1"/>
</dbReference>
<dbReference type="Gene3D" id="3.80.10.10">
    <property type="entry name" value="Ribonuclease Inhibitor"/>
    <property type="match status" value="1"/>
</dbReference>
<name>A0AAU9L1B0_9STRA</name>
<evidence type="ECO:0000313" key="4">
    <source>
        <dbReference type="EMBL" id="CAH0477616.1"/>
    </source>
</evidence>
<organism evidence="4 5">
    <name type="scientific">Peronospora belbahrii</name>
    <dbReference type="NCBI Taxonomy" id="622444"/>
    <lineage>
        <taxon>Eukaryota</taxon>
        <taxon>Sar</taxon>
        <taxon>Stramenopiles</taxon>
        <taxon>Oomycota</taxon>
        <taxon>Peronosporomycetes</taxon>
        <taxon>Peronosporales</taxon>
        <taxon>Peronosporaceae</taxon>
        <taxon>Peronospora</taxon>
    </lineage>
</organism>
<dbReference type="InterPro" id="IPR011009">
    <property type="entry name" value="Kinase-like_dom_sf"/>
</dbReference>
<feature type="compositionally biased region" description="Low complexity" evidence="1">
    <location>
        <begin position="309"/>
        <end position="319"/>
    </location>
</feature>
<dbReference type="GO" id="GO:0005524">
    <property type="term" value="F:ATP binding"/>
    <property type="evidence" value="ECO:0007669"/>
    <property type="project" value="InterPro"/>
</dbReference>
<reference evidence="4" key="1">
    <citation type="submission" date="2021-11" db="EMBL/GenBank/DDBJ databases">
        <authorList>
            <person name="Islam A."/>
            <person name="Islam S."/>
            <person name="Flora M.S."/>
            <person name="Rahman M."/>
            <person name="Ziaur R.M."/>
            <person name="Epstein J.H."/>
            <person name="Hassan M."/>
            <person name="Klassen M."/>
            <person name="Woodard K."/>
            <person name="Webb A."/>
            <person name="Webby R.J."/>
            <person name="El Zowalaty M.E."/>
        </authorList>
    </citation>
    <scope>NUCLEOTIDE SEQUENCE</scope>
    <source>
        <strain evidence="4">Pbs3</strain>
    </source>
</reference>
<proteinExistence type="predicted"/>
<feature type="domain" description="Protein kinase" evidence="3">
    <location>
        <begin position="339"/>
        <end position="623"/>
    </location>
</feature>
<evidence type="ECO:0000259" key="3">
    <source>
        <dbReference type="PROSITE" id="PS50011"/>
    </source>
</evidence>
<keyword evidence="2" id="KW-0472">Membrane</keyword>
<dbReference type="InterPro" id="IPR051681">
    <property type="entry name" value="Ser/Thr_Kinases-Pseudokinases"/>
</dbReference>
<feature type="region of interest" description="Disordered" evidence="1">
    <location>
        <begin position="292"/>
        <end position="334"/>
    </location>
</feature>
<dbReference type="PANTHER" id="PTHR44329">
    <property type="entry name" value="SERINE/THREONINE-PROTEIN KINASE TNNI3K-RELATED"/>
    <property type="match status" value="1"/>
</dbReference>
<keyword evidence="2" id="KW-0812">Transmembrane</keyword>
<dbReference type="SUPFAM" id="SSF52058">
    <property type="entry name" value="L domain-like"/>
    <property type="match status" value="1"/>
</dbReference>
<dbReference type="Proteomes" id="UP001160483">
    <property type="component" value="Unassembled WGS sequence"/>
</dbReference>
<feature type="compositionally biased region" description="Polar residues" evidence="1">
    <location>
        <begin position="292"/>
        <end position="308"/>
    </location>
</feature>
<dbReference type="AlphaFoldDB" id="A0AAU9L1B0"/>
<dbReference type="PANTHER" id="PTHR44329:SF214">
    <property type="entry name" value="PROTEIN KINASE DOMAIN-CONTAINING PROTEIN"/>
    <property type="match status" value="1"/>
</dbReference>
<gene>
    <name evidence="4" type="ORF">PBS003_LOCUS4358</name>
</gene>
<dbReference type="InterPro" id="IPR000719">
    <property type="entry name" value="Prot_kinase_dom"/>
</dbReference>
<dbReference type="InterPro" id="IPR001245">
    <property type="entry name" value="Ser-Thr/Tyr_kinase_cat_dom"/>
</dbReference>